<keyword evidence="1" id="KW-0614">Plasmid</keyword>
<dbReference type="Proteomes" id="UP000595064">
    <property type="component" value="Plasmid unnamed"/>
</dbReference>
<sequence length="60" mass="6952">MNKQPIHATLKERFTTEALRGLRFVQNGSRMVKLGVCRRERAAAISRDGQWWRATPLERG</sequence>
<dbReference type="AlphaFoldDB" id="A0A1H3MTC5"/>
<gene>
    <name evidence="1" type="ORF">I6G47_32770</name>
    <name evidence="2" type="ORF">SAMN05421547_10836</name>
</gene>
<protein>
    <submittedName>
        <fullName evidence="2">Uncharacterized protein</fullName>
    </submittedName>
</protein>
<dbReference type="RefSeq" id="WP_143044543.1">
    <property type="nucleotide sequence ID" value="NZ_CP065749.1"/>
</dbReference>
<geneLocation type="plasmid" evidence="1 4">
    <name>unnamed</name>
</geneLocation>
<evidence type="ECO:0000313" key="4">
    <source>
        <dbReference type="Proteomes" id="UP000595064"/>
    </source>
</evidence>
<dbReference type="EMBL" id="FNPE01000008">
    <property type="protein sequence ID" value="SDY79947.1"/>
    <property type="molecule type" value="Genomic_DNA"/>
</dbReference>
<keyword evidence="4" id="KW-1185">Reference proteome</keyword>
<evidence type="ECO:0000313" key="1">
    <source>
        <dbReference type="EMBL" id="QPS84922.1"/>
    </source>
</evidence>
<dbReference type="Proteomes" id="UP000183417">
    <property type="component" value="Unassembled WGS sequence"/>
</dbReference>
<name>A0A1H3MTC5_9BURK</name>
<reference evidence="1 4" key="2">
    <citation type="submission" date="2020-12" db="EMBL/GenBank/DDBJ databases">
        <title>FDA dAtabase for Regulatory Grade micrObial Sequences (FDA-ARGOS): Supporting development and validation of Infectious Disease Dx tests.</title>
        <authorList>
            <person name="Sproer C."/>
            <person name="Gronow S."/>
            <person name="Severitt S."/>
            <person name="Schroder I."/>
            <person name="Tallon L."/>
            <person name="Sadzewicz L."/>
            <person name="Zhao X."/>
            <person name="Boylan J."/>
            <person name="Ott S."/>
            <person name="Bowen H."/>
            <person name="Vavikolanu K."/>
            <person name="Mehta A."/>
            <person name="Aluvathingal J."/>
            <person name="Nadendla S."/>
            <person name="Lowell S."/>
            <person name="Myers T."/>
            <person name="Yan Y."/>
            <person name="Sichtig H."/>
        </authorList>
    </citation>
    <scope>NUCLEOTIDE SEQUENCE [LARGE SCALE GENOMIC DNA]</scope>
    <source>
        <strain evidence="1 4">FDAARGOS_890</strain>
        <plasmid evidence="1 4">unnamed</plasmid>
    </source>
</reference>
<evidence type="ECO:0000313" key="2">
    <source>
        <dbReference type="EMBL" id="SDY79947.1"/>
    </source>
</evidence>
<accession>A0A1H3MTC5</accession>
<organism evidence="2 3">
    <name type="scientific">Delftia lacustris</name>
    <dbReference type="NCBI Taxonomy" id="558537"/>
    <lineage>
        <taxon>Bacteria</taxon>
        <taxon>Pseudomonadati</taxon>
        <taxon>Pseudomonadota</taxon>
        <taxon>Betaproteobacteria</taxon>
        <taxon>Burkholderiales</taxon>
        <taxon>Comamonadaceae</taxon>
        <taxon>Delftia</taxon>
    </lineage>
</organism>
<dbReference type="EMBL" id="CP065749">
    <property type="protein sequence ID" value="QPS84922.1"/>
    <property type="molecule type" value="Genomic_DNA"/>
</dbReference>
<evidence type="ECO:0000313" key="3">
    <source>
        <dbReference type="Proteomes" id="UP000183417"/>
    </source>
</evidence>
<reference evidence="2 3" key="1">
    <citation type="submission" date="2016-10" db="EMBL/GenBank/DDBJ databases">
        <authorList>
            <person name="de Groot N.N."/>
        </authorList>
    </citation>
    <scope>NUCLEOTIDE SEQUENCE [LARGE SCALE GENOMIC DNA]</scope>
    <source>
        <strain evidence="2 3">LMG 24775</strain>
    </source>
</reference>
<proteinExistence type="predicted"/>
<dbReference type="KEGG" id="dla:I6G47_32770"/>
<dbReference type="GeneID" id="94688978"/>